<sequence length="145" mass="16130">MSNNPFYLYTIIPQWGIFLGIGLVIFGYVEKKGKLNLAGWFTMVATGLFALGVNLFADLNPHPLPDGSMPMDFQVISLGWQAGIGGVLALFTILLRQRKSKRYAILAILTVAYSVAIFFQYNYFIRSGKEKPAVTQEAPMKDSTK</sequence>
<evidence type="ECO:0000313" key="3">
    <source>
        <dbReference type="EMBL" id="PSK81680.1"/>
    </source>
</evidence>
<dbReference type="Proteomes" id="UP000396862">
    <property type="component" value="Unassembled WGS sequence"/>
</dbReference>
<keyword evidence="1" id="KW-0472">Membrane</keyword>
<dbReference type="AlphaFoldDB" id="A0A2P8C9N9"/>
<gene>
    <name evidence="3" type="ORF">CLV93_10878</name>
    <name evidence="2" type="ORF">JCM18694_14490</name>
</gene>
<reference evidence="2 5" key="2">
    <citation type="submission" date="2019-10" db="EMBL/GenBank/DDBJ databases">
        <title>Prolixibacter strains distinguished by the presence of nitrate reductase genes were adept at nitrate-dependent anaerobic corrosion of metallic iron and carbon steel.</title>
        <authorList>
            <person name="Iino T."/>
            <person name="Shono N."/>
            <person name="Ito K."/>
            <person name="Nakamura R."/>
            <person name="Sueoka K."/>
            <person name="Harayama S."/>
            <person name="Ohkuma M."/>
        </authorList>
    </citation>
    <scope>NUCLEOTIDE SEQUENCE [LARGE SCALE GENOMIC DNA]</scope>
    <source>
        <strain evidence="2 5">MIC1-1</strain>
    </source>
</reference>
<name>A0A2P8C9N9_9BACT</name>
<feature type="transmembrane region" description="Helical" evidence="1">
    <location>
        <begin position="35"/>
        <end position="57"/>
    </location>
</feature>
<protein>
    <submittedName>
        <fullName evidence="3">Uncharacterized protein</fullName>
    </submittedName>
</protein>
<evidence type="ECO:0000256" key="1">
    <source>
        <dbReference type="SAM" id="Phobius"/>
    </source>
</evidence>
<keyword evidence="1" id="KW-0812">Transmembrane</keyword>
<evidence type="ECO:0000313" key="2">
    <source>
        <dbReference type="EMBL" id="GET21203.1"/>
    </source>
</evidence>
<dbReference type="RefSeq" id="WP_106542982.1">
    <property type="nucleotide sequence ID" value="NZ_BLAU01000001.1"/>
</dbReference>
<evidence type="ECO:0000313" key="5">
    <source>
        <dbReference type="Proteomes" id="UP000396862"/>
    </source>
</evidence>
<dbReference type="EMBL" id="PYGC01000008">
    <property type="protein sequence ID" value="PSK81680.1"/>
    <property type="molecule type" value="Genomic_DNA"/>
</dbReference>
<feature type="transmembrane region" description="Helical" evidence="1">
    <location>
        <begin position="77"/>
        <end position="96"/>
    </location>
</feature>
<proteinExistence type="predicted"/>
<dbReference type="OrthoDB" id="1122252at2"/>
<organism evidence="3 4">
    <name type="scientific">Prolixibacter denitrificans</name>
    <dbReference type="NCBI Taxonomy" id="1541063"/>
    <lineage>
        <taxon>Bacteria</taxon>
        <taxon>Pseudomonadati</taxon>
        <taxon>Bacteroidota</taxon>
        <taxon>Bacteroidia</taxon>
        <taxon>Marinilabiliales</taxon>
        <taxon>Prolixibacteraceae</taxon>
        <taxon>Prolixibacter</taxon>
    </lineage>
</organism>
<keyword evidence="1" id="KW-1133">Transmembrane helix</keyword>
<accession>A0A2P8C9N9</accession>
<feature type="transmembrane region" description="Helical" evidence="1">
    <location>
        <begin position="103"/>
        <end position="124"/>
    </location>
</feature>
<reference evidence="3 4" key="1">
    <citation type="submission" date="2018-03" db="EMBL/GenBank/DDBJ databases">
        <title>Genomic Encyclopedia of Archaeal and Bacterial Type Strains, Phase II (KMG-II): from individual species to whole genera.</title>
        <authorList>
            <person name="Goeker M."/>
        </authorList>
    </citation>
    <scope>NUCLEOTIDE SEQUENCE [LARGE SCALE GENOMIC DNA]</scope>
    <source>
        <strain evidence="3 4">DSM 27267</strain>
    </source>
</reference>
<dbReference type="Proteomes" id="UP000240621">
    <property type="component" value="Unassembled WGS sequence"/>
</dbReference>
<evidence type="ECO:0000313" key="4">
    <source>
        <dbReference type="Proteomes" id="UP000240621"/>
    </source>
</evidence>
<feature type="transmembrane region" description="Helical" evidence="1">
    <location>
        <begin position="6"/>
        <end position="28"/>
    </location>
</feature>
<keyword evidence="5" id="KW-1185">Reference proteome</keyword>
<dbReference type="EMBL" id="BLAU01000001">
    <property type="protein sequence ID" value="GET21203.1"/>
    <property type="molecule type" value="Genomic_DNA"/>
</dbReference>
<comment type="caution">
    <text evidence="3">The sequence shown here is derived from an EMBL/GenBank/DDBJ whole genome shotgun (WGS) entry which is preliminary data.</text>
</comment>